<evidence type="ECO:0000313" key="18">
    <source>
        <dbReference type="EMBL" id="SEQ99326.1"/>
    </source>
</evidence>
<feature type="binding site" evidence="15">
    <location>
        <position position="13"/>
    </location>
    <ligand>
        <name>Mg(2+)</name>
        <dbReference type="ChEBI" id="CHEBI:18420"/>
        <label>1</label>
    </ligand>
</feature>
<comment type="cofactor">
    <cofactor evidence="15">
        <name>Mg(2+)</name>
        <dbReference type="ChEBI" id="CHEBI:18420"/>
    </cofactor>
    <text evidence="15">Binds 2 Mg(2+) ions per monomer.</text>
</comment>
<reference evidence="19" key="1">
    <citation type="submission" date="2016-10" db="EMBL/GenBank/DDBJ databases">
        <authorList>
            <person name="Varghese N."/>
            <person name="Submissions S."/>
        </authorList>
    </citation>
    <scope>NUCLEOTIDE SEQUENCE [LARGE SCALE GENOMIC DNA]</scope>
    <source>
        <strain evidence="19">DSM 18887</strain>
    </source>
</reference>
<dbReference type="InterPro" id="IPR022894">
    <property type="entry name" value="Oligoribonuclease"/>
</dbReference>
<dbReference type="GO" id="GO:0003677">
    <property type="term" value="F:DNA binding"/>
    <property type="evidence" value="ECO:0007669"/>
    <property type="project" value="UniProtKB-KW"/>
</dbReference>
<name>A0A1H9KJJ9_9GAMM</name>
<dbReference type="SMART" id="SM00479">
    <property type="entry name" value="EXOIII"/>
    <property type="match status" value="1"/>
</dbReference>
<evidence type="ECO:0000313" key="19">
    <source>
        <dbReference type="Proteomes" id="UP000198749"/>
    </source>
</evidence>
<protein>
    <recommendedName>
        <fullName evidence="3 13">Exodeoxyribonuclease I</fullName>
        <ecNumber evidence="2 13">3.1.11.1</ecNumber>
    </recommendedName>
</protein>
<evidence type="ECO:0000256" key="13">
    <source>
        <dbReference type="PIRNR" id="PIRNR000977"/>
    </source>
</evidence>
<dbReference type="Gene3D" id="1.10.287.1240">
    <property type="match status" value="1"/>
</dbReference>
<dbReference type="FunFam" id="1.20.1280.70:FF:000001">
    <property type="entry name" value="Exodeoxyribonuclease I"/>
    <property type="match status" value="1"/>
</dbReference>
<dbReference type="Pfam" id="PF26016">
    <property type="entry name" value="ExoI_C"/>
    <property type="match status" value="1"/>
</dbReference>
<evidence type="ECO:0000256" key="1">
    <source>
        <dbReference type="ARBA" id="ARBA00000563"/>
    </source>
</evidence>
<evidence type="ECO:0000256" key="15">
    <source>
        <dbReference type="PIRSR" id="PIRSR000977-2"/>
    </source>
</evidence>
<dbReference type="Gene3D" id="3.30.1520.20">
    <property type="entry name" value="Exonuclease ExoI, domain 2"/>
    <property type="match status" value="1"/>
</dbReference>
<dbReference type="PROSITE" id="PS51784">
    <property type="entry name" value="EXOI_SH3"/>
    <property type="match status" value="1"/>
</dbReference>
<dbReference type="InterPro" id="IPR023607">
    <property type="entry name" value="Exodeoxyribonuclease_I"/>
</dbReference>
<evidence type="ECO:0000256" key="11">
    <source>
        <dbReference type="ARBA" id="ARBA00023204"/>
    </source>
</evidence>
<evidence type="ECO:0000256" key="10">
    <source>
        <dbReference type="ARBA" id="ARBA00023125"/>
    </source>
</evidence>
<dbReference type="SUPFAM" id="SSF53098">
    <property type="entry name" value="Ribonuclease H-like"/>
    <property type="match status" value="1"/>
</dbReference>
<dbReference type="Pfam" id="PF08411">
    <property type="entry name" value="ExoI_SH3"/>
    <property type="match status" value="1"/>
</dbReference>
<feature type="binding site" evidence="15">
    <location>
        <position position="15"/>
    </location>
    <ligand>
        <name>Mg(2+)</name>
        <dbReference type="ChEBI" id="CHEBI:18420"/>
        <label>2</label>
    </ligand>
</feature>
<dbReference type="FunFam" id="3.30.420.10:FF:000033">
    <property type="entry name" value="Exodeoxyribonuclease I"/>
    <property type="match status" value="1"/>
</dbReference>
<proteinExistence type="predicted"/>
<evidence type="ECO:0000256" key="7">
    <source>
        <dbReference type="ARBA" id="ARBA00022801"/>
    </source>
</evidence>
<dbReference type="InterPro" id="IPR038649">
    <property type="entry name" value="EXOI_SH3_sf"/>
</dbReference>
<dbReference type="CDD" id="cd06138">
    <property type="entry name" value="ExoI_N"/>
    <property type="match status" value="1"/>
</dbReference>
<keyword evidence="6 13" id="KW-0227">DNA damage</keyword>
<keyword evidence="5 15" id="KW-0479">Metal-binding</keyword>
<comment type="subunit">
    <text evidence="12">Monomer. Interacts with ssb (via C-terminus); this interaction stimulates the exonuclease activity by recruiting the enzyme to its substrate.</text>
</comment>
<dbReference type="STRING" id="355243.SAMN03080615_03540"/>
<dbReference type="Gene3D" id="1.20.1280.70">
    <property type="entry name" value="Exonuclease ExoI, domain 3"/>
    <property type="match status" value="1"/>
</dbReference>
<evidence type="ECO:0000256" key="14">
    <source>
        <dbReference type="PIRSR" id="PIRSR000977-1"/>
    </source>
</evidence>
<dbReference type="NCBIfam" id="NF008746">
    <property type="entry name" value="PRK11779.1"/>
    <property type="match status" value="1"/>
</dbReference>
<evidence type="ECO:0000256" key="6">
    <source>
        <dbReference type="ARBA" id="ARBA00022763"/>
    </source>
</evidence>
<dbReference type="GO" id="GO:0046872">
    <property type="term" value="F:metal ion binding"/>
    <property type="evidence" value="ECO:0007669"/>
    <property type="project" value="UniProtKB-KW"/>
</dbReference>
<dbReference type="GO" id="GO:0006281">
    <property type="term" value="P:DNA repair"/>
    <property type="evidence" value="ECO:0007669"/>
    <property type="project" value="UniProtKB-KW"/>
</dbReference>
<dbReference type="PANTHER" id="PTHR11046:SF11">
    <property type="entry name" value="EXODEOXYRIBONUCLEASE I"/>
    <property type="match status" value="1"/>
</dbReference>
<feature type="domain" description="ExoI C-terminal" evidence="17">
    <location>
        <begin position="357"/>
        <end position="480"/>
    </location>
</feature>
<accession>A0A1H9KJJ9</accession>
<comment type="catalytic activity">
    <reaction evidence="1 13">
        <text>Exonucleolytic cleavage in the 3'- to 5'-direction to yield nucleoside 5'-phosphates.</text>
        <dbReference type="EC" id="3.1.11.1"/>
    </reaction>
</comment>
<keyword evidence="10" id="KW-0238">DNA-binding</keyword>
<dbReference type="RefSeq" id="WP_091360831.1">
    <property type="nucleotide sequence ID" value="NZ_AP025284.1"/>
</dbReference>
<keyword evidence="19" id="KW-1185">Reference proteome</keyword>
<dbReference type="EMBL" id="FOGB01000013">
    <property type="protein sequence ID" value="SEQ99326.1"/>
    <property type="molecule type" value="Genomic_DNA"/>
</dbReference>
<gene>
    <name evidence="18" type="ORF">SAMN03080615_03540</name>
</gene>
<keyword evidence="7 13" id="KW-0378">Hydrolase</keyword>
<sequence length="486" mass="55567">MAASSNTTFFWHDYETSGADPKRDRPLQFAGIRTDDELNIIDEPVMFYCKPAEDLLPHPEACLITGITPQKALHDGYCEAEFMALVHEQLARPGTCGVGYNSIRFDDEITRYSLYRNFFDPYGREYQNGCSRWDIIDMLRLTRALRPEGIEWPKYEDGRLSMRLEDLTKANGIDHGNAHDALADVYATIAMARLVRERQPKLYQYAVNNRDKRTIQGMLDVMTMKPVLHISSMYPAEWGNAAIVAPLAIHPVNKNAVLAFDLRCDPAPLLELPASEVRRLLYTRAEDLAEGEQRIPVKQIHTNKAPVIAPAGMLTAVEAERLNISGESCRAHLAMLRNSPDLKQKLAEVFSESGFEDDLDPDHMLYSGGFFGDADKRSMELIRTTDPQQLGSLELAFQDSRLEEMFLRYRARNYPFTLSEEERGRWEEFRRRRLLGPDNNGHLTMTELFSKLNELYQQPDLNPSQKGILEELALYAEAIYPMDEVY</sequence>
<dbReference type="PIRSF" id="PIRSF000977">
    <property type="entry name" value="Exodeoxyribonuclease_I"/>
    <property type="match status" value="1"/>
</dbReference>
<evidence type="ECO:0000256" key="2">
    <source>
        <dbReference type="ARBA" id="ARBA00012108"/>
    </source>
</evidence>
<keyword evidence="8 13" id="KW-0269">Exonuclease</keyword>
<dbReference type="InterPro" id="IPR036397">
    <property type="entry name" value="RNaseH_sf"/>
</dbReference>
<keyword evidence="9 15" id="KW-0460">Magnesium</keyword>
<dbReference type="InterPro" id="IPR058561">
    <property type="entry name" value="Exonuc_1_C"/>
</dbReference>
<evidence type="ECO:0000259" key="16">
    <source>
        <dbReference type="PROSITE" id="PS51784"/>
    </source>
</evidence>
<dbReference type="AlphaFoldDB" id="A0A1H9KJJ9"/>
<evidence type="ECO:0000256" key="5">
    <source>
        <dbReference type="ARBA" id="ARBA00022723"/>
    </source>
</evidence>
<dbReference type="GO" id="GO:0000175">
    <property type="term" value="F:3'-5'-RNA exonuclease activity"/>
    <property type="evidence" value="ECO:0007669"/>
    <property type="project" value="InterPro"/>
</dbReference>
<feature type="binding site" evidence="15">
    <location>
        <position position="184"/>
    </location>
    <ligand>
        <name>Mg(2+)</name>
        <dbReference type="ChEBI" id="CHEBI:18420"/>
        <label>2</label>
    </ligand>
</feature>
<dbReference type="GO" id="GO:0008310">
    <property type="term" value="F:single-stranded DNA 3'-5' DNA exonuclease activity"/>
    <property type="evidence" value="ECO:0007669"/>
    <property type="project" value="UniProtKB-EC"/>
</dbReference>
<dbReference type="InterPro" id="IPR012337">
    <property type="entry name" value="RNaseH-like_sf"/>
</dbReference>
<dbReference type="Proteomes" id="UP000198749">
    <property type="component" value="Unassembled WGS sequence"/>
</dbReference>
<dbReference type="PANTHER" id="PTHR11046">
    <property type="entry name" value="OLIGORIBONUCLEASE, MITOCHONDRIAL"/>
    <property type="match status" value="1"/>
</dbReference>
<dbReference type="EC" id="3.1.11.1" evidence="2 13"/>
<evidence type="ECO:0000256" key="12">
    <source>
        <dbReference type="ARBA" id="ARBA00046792"/>
    </source>
</evidence>
<dbReference type="Pfam" id="PF00929">
    <property type="entry name" value="RNase_T"/>
    <property type="match status" value="1"/>
</dbReference>
<feature type="binding site" evidence="14">
    <location>
        <position position="163"/>
    </location>
    <ligand>
        <name>substrate</name>
    </ligand>
</feature>
<keyword evidence="11 13" id="KW-0234">DNA repair</keyword>
<dbReference type="InterPro" id="IPR013520">
    <property type="entry name" value="Ribonucl_H"/>
</dbReference>
<dbReference type="OrthoDB" id="9763470at2"/>
<dbReference type="InterPro" id="IPR034747">
    <property type="entry name" value="EXOI_SH3"/>
</dbReference>
<evidence type="ECO:0000259" key="17">
    <source>
        <dbReference type="PROSITE" id="PS51785"/>
    </source>
</evidence>
<evidence type="ECO:0000256" key="3">
    <source>
        <dbReference type="ARBA" id="ARBA00019900"/>
    </source>
</evidence>
<dbReference type="PROSITE" id="PS51785">
    <property type="entry name" value="EXOI_C"/>
    <property type="match status" value="1"/>
</dbReference>
<feature type="domain" description="ExoI SH3-like" evidence="16">
    <location>
        <begin position="200"/>
        <end position="354"/>
    </location>
</feature>
<dbReference type="InterPro" id="IPR013620">
    <property type="entry name" value="Exonuc_1_SH3"/>
</dbReference>
<organism evidence="18 19">
    <name type="scientific">Amphritea atlantica</name>
    <dbReference type="NCBI Taxonomy" id="355243"/>
    <lineage>
        <taxon>Bacteria</taxon>
        <taxon>Pseudomonadati</taxon>
        <taxon>Pseudomonadota</taxon>
        <taxon>Gammaproteobacteria</taxon>
        <taxon>Oceanospirillales</taxon>
        <taxon>Oceanospirillaceae</taxon>
        <taxon>Amphritea</taxon>
    </lineage>
</organism>
<dbReference type="Gene3D" id="3.30.420.10">
    <property type="entry name" value="Ribonuclease H-like superfamily/Ribonuclease H"/>
    <property type="match status" value="1"/>
</dbReference>
<feature type="binding site" evidence="14">
    <location>
        <position position="15"/>
    </location>
    <ligand>
        <name>substrate</name>
    </ligand>
</feature>
<evidence type="ECO:0000256" key="8">
    <source>
        <dbReference type="ARBA" id="ARBA00022839"/>
    </source>
</evidence>
<keyword evidence="4 13" id="KW-0540">Nuclease</keyword>
<evidence type="ECO:0000256" key="4">
    <source>
        <dbReference type="ARBA" id="ARBA00022722"/>
    </source>
</evidence>
<evidence type="ECO:0000256" key="9">
    <source>
        <dbReference type="ARBA" id="ARBA00022842"/>
    </source>
</evidence>